<comment type="caution">
    <text evidence="2">The sequence shown here is derived from an EMBL/GenBank/DDBJ whole genome shotgun (WGS) entry which is preliminary data.</text>
</comment>
<gene>
    <name evidence="2" type="ORF">A3D01_03270</name>
</gene>
<sequence length="115" mass="12322">MTTFLPSTVFAQINLTPRGQFTTLNSITIGNIISAIIILVLIVAALVFFFMLVWGGIKYITSGGDKAQTEAARSQITAALIGLVIVFAAWAIINLVNLFFGINILNLNIPNAQAP</sequence>
<feature type="transmembrane region" description="Helical" evidence="1">
    <location>
        <begin position="32"/>
        <end position="57"/>
    </location>
</feature>
<protein>
    <submittedName>
        <fullName evidence="2">Uncharacterized protein</fullName>
    </submittedName>
</protein>
<keyword evidence="1" id="KW-0812">Transmembrane</keyword>
<evidence type="ECO:0000313" key="2">
    <source>
        <dbReference type="EMBL" id="OGM34535.1"/>
    </source>
</evidence>
<reference evidence="2 3" key="1">
    <citation type="journal article" date="2016" name="Nat. Commun.">
        <title>Thousands of microbial genomes shed light on interconnected biogeochemical processes in an aquifer system.</title>
        <authorList>
            <person name="Anantharaman K."/>
            <person name="Brown C.T."/>
            <person name="Hug L.A."/>
            <person name="Sharon I."/>
            <person name="Castelle C.J."/>
            <person name="Probst A.J."/>
            <person name="Thomas B.C."/>
            <person name="Singh A."/>
            <person name="Wilkins M.J."/>
            <person name="Karaoz U."/>
            <person name="Brodie E.L."/>
            <person name="Williams K.H."/>
            <person name="Hubbard S.S."/>
            <person name="Banfield J.F."/>
        </authorList>
    </citation>
    <scope>NUCLEOTIDE SEQUENCE [LARGE SCALE GENOMIC DNA]</scope>
</reference>
<dbReference type="AlphaFoldDB" id="A0A1F7Z6Y4"/>
<feature type="transmembrane region" description="Helical" evidence="1">
    <location>
        <begin position="78"/>
        <end position="100"/>
    </location>
</feature>
<dbReference type="Proteomes" id="UP000177169">
    <property type="component" value="Unassembled WGS sequence"/>
</dbReference>
<dbReference type="InterPro" id="IPR043993">
    <property type="entry name" value="T4SS_pilin"/>
</dbReference>
<proteinExistence type="predicted"/>
<keyword evidence="1" id="KW-0472">Membrane</keyword>
<evidence type="ECO:0000256" key="1">
    <source>
        <dbReference type="SAM" id="Phobius"/>
    </source>
</evidence>
<dbReference type="Pfam" id="PF18895">
    <property type="entry name" value="T4SS_pilin"/>
    <property type="match status" value="1"/>
</dbReference>
<organism evidence="2 3">
    <name type="scientific">Candidatus Woesebacteria bacterium RIFCSPHIGHO2_02_FULL_39_13</name>
    <dbReference type="NCBI Taxonomy" id="1802505"/>
    <lineage>
        <taxon>Bacteria</taxon>
        <taxon>Candidatus Woeseibacteriota</taxon>
    </lineage>
</organism>
<dbReference type="EMBL" id="MGGR01000005">
    <property type="protein sequence ID" value="OGM34535.1"/>
    <property type="molecule type" value="Genomic_DNA"/>
</dbReference>
<accession>A0A1F7Z6Y4</accession>
<name>A0A1F7Z6Y4_9BACT</name>
<keyword evidence="1" id="KW-1133">Transmembrane helix</keyword>
<dbReference type="STRING" id="1802505.A3D01_03270"/>
<evidence type="ECO:0000313" key="3">
    <source>
        <dbReference type="Proteomes" id="UP000177169"/>
    </source>
</evidence>